<accession>A0AAV5RX92</accession>
<evidence type="ECO:0000313" key="13">
    <source>
        <dbReference type="Proteomes" id="UP001377567"/>
    </source>
</evidence>
<dbReference type="Gene3D" id="1.25.40.10">
    <property type="entry name" value="Tetratricopeptide repeat domain"/>
    <property type="match status" value="1"/>
</dbReference>
<protein>
    <recommendedName>
        <fullName evidence="4 9">Signal recognition particle subunit SRP72</fullName>
    </recommendedName>
</protein>
<dbReference type="PANTHER" id="PTHR14094">
    <property type="entry name" value="SIGNAL RECOGNITION PARTICLE 72"/>
    <property type="match status" value="1"/>
</dbReference>
<dbReference type="PIRSF" id="PIRSF038922">
    <property type="entry name" value="SRP72"/>
    <property type="match status" value="1"/>
</dbReference>
<comment type="similarity">
    <text evidence="3 9">Belongs to the SRP72 family.</text>
</comment>
<evidence type="ECO:0000256" key="10">
    <source>
        <dbReference type="SAM" id="MobiDB-lite"/>
    </source>
</evidence>
<reference evidence="12 13" key="1">
    <citation type="journal article" date="2023" name="Elife">
        <title>Identification of key yeast species and microbe-microbe interactions impacting larval growth of Drosophila in the wild.</title>
        <authorList>
            <person name="Mure A."/>
            <person name="Sugiura Y."/>
            <person name="Maeda R."/>
            <person name="Honda K."/>
            <person name="Sakurai N."/>
            <person name="Takahashi Y."/>
            <person name="Watada M."/>
            <person name="Katoh T."/>
            <person name="Gotoh A."/>
            <person name="Gotoh Y."/>
            <person name="Taniguchi I."/>
            <person name="Nakamura K."/>
            <person name="Hayashi T."/>
            <person name="Katayama T."/>
            <person name="Uemura T."/>
            <person name="Hattori Y."/>
        </authorList>
    </citation>
    <scope>NUCLEOTIDE SEQUENCE [LARGE SCALE GENOMIC DNA]</scope>
    <source>
        <strain evidence="12 13">KH-74</strain>
    </source>
</reference>
<feature type="compositionally biased region" description="Basic residues" evidence="10">
    <location>
        <begin position="647"/>
        <end position="657"/>
    </location>
</feature>
<sequence>MAGDSLTDILAKLNVQSSHNEHSQVEETSLQLLENGCTNPGTALRYCLVALIQQDKYNKALSVLDKYSKIDEKYGKQLRLEKLYVYYKLNNQKRFENLYSSIVSDDLDVLLKKAPAQLESLRSILHVRAQYCYKNGLYPESYRLYNYLASNNDAGIDNIVEIASNERVPLTVDADLQIQYPLINQNVDDSYDVMFNDAIVLATQHKFHESIALLEQAYSLAKEGGYEADIHTIELQMAYTLELIGRNDDSKEFLNGLTGKLTPGTPMYILAKNNMLSLNDISKFKDNLNLILKELNYETQNSLNIQNFTSAQWTNLVNNAMFLKLFNNESITSHRSVLSKTLSNYSDIVESVTLEPYKTQAKKLYHAAMRAVSSGVQGSVVGLVLLATQLLVVENQTDNAIRLCEHFFNRSVEINKSLTDELITISYVLFELYKQSGRTHSKVLLLRKTSALFNANELLAVSKSTTNKLQFWRHVAFQSLTLSRAADAKALFKKLMIVPYFKENLLNENILQIMKENDSDVFDSSLVAPLVASVDVEALIAAGVKPLESGSSKVQTRGAAVNRIAKKKLELKKQKRKAAKLKKFLATHDVAAKTADPERWLPLRDRSTYRPKKKQLAKQTQGGAMSKQSEQALDISKKSNKSGNQNSKKKKGNKSKR</sequence>
<keyword evidence="7 9" id="KW-0733">Signal recognition particle</keyword>
<dbReference type="InterPro" id="IPR026270">
    <property type="entry name" value="SRP72"/>
</dbReference>
<dbReference type="GO" id="GO:0006614">
    <property type="term" value="P:SRP-dependent cotranslational protein targeting to membrane"/>
    <property type="evidence" value="ECO:0007669"/>
    <property type="project" value="UniProtKB-UniRule"/>
</dbReference>
<feature type="compositionally biased region" description="Polar residues" evidence="10">
    <location>
        <begin position="617"/>
        <end position="631"/>
    </location>
</feature>
<evidence type="ECO:0000259" key="11">
    <source>
        <dbReference type="Pfam" id="PF08492"/>
    </source>
</evidence>
<dbReference type="GO" id="GO:0005783">
    <property type="term" value="C:endoplasmic reticulum"/>
    <property type="evidence" value="ECO:0007669"/>
    <property type="project" value="UniProtKB-SubCell"/>
</dbReference>
<keyword evidence="5 9" id="KW-0963">Cytoplasm</keyword>
<dbReference type="GO" id="GO:0043022">
    <property type="term" value="F:ribosome binding"/>
    <property type="evidence" value="ECO:0007669"/>
    <property type="project" value="TreeGrafter"/>
</dbReference>
<dbReference type="InterPro" id="IPR011990">
    <property type="entry name" value="TPR-like_helical_dom_sf"/>
</dbReference>
<feature type="compositionally biased region" description="Basic and acidic residues" evidence="10">
    <location>
        <begin position="597"/>
        <end position="608"/>
    </location>
</feature>
<name>A0AAV5RX92_MAUHU</name>
<evidence type="ECO:0000256" key="7">
    <source>
        <dbReference type="ARBA" id="ARBA00023135"/>
    </source>
</evidence>
<dbReference type="EMBL" id="BTGD01000006">
    <property type="protein sequence ID" value="GMM55883.1"/>
    <property type="molecule type" value="Genomic_DNA"/>
</dbReference>
<evidence type="ECO:0000256" key="8">
    <source>
        <dbReference type="ARBA" id="ARBA00023274"/>
    </source>
</evidence>
<dbReference type="SUPFAM" id="SSF48452">
    <property type="entry name" value="TPR-like"/>
    <property type="match status" value="1"/>
</dbReference>
<evidence type="ECO:0000256" key="2">
    <source>
        <dbReference type="ARBA" id="ARBA00004496"/>
    </source>
</evidence>
<dbReference type="Pfam" id="PF08492">
    <property type="entry name" value="SRP72"/>
    <property type="match status" value="1"/>
</dbReference>
<keyword evidence="6" id="KW-0256">Endoplasmic reticulum</keyword>
<gene>
    <name evidence="12" type="ORF">DAKH74_024990</name>
</gene>
<organism evidence="12 13">
    <name type="scientific">Maudiozyma humilis</name>
    <name type="common">Sour dough yeast</name>
    <name type="synonym">Kazachstania humilis</name>
    <dbReference type="NCBI Taxonomy" id="51915"/>
    <lineage>
        <taxon>Eukaryota</taxon>
        <taxon>Fungi</taxon>
        <taxon>Dikarya</taxon>
        <taxon>Ascomycota</taxon>
        <taxon>Saccharomycotina</taxon>
        <taxon>Saccharomycetes</taxon>
        <taxon>Saccharomycetales</taxon>
        <taxon>Saccharomycetaceae</taxon>
        <taxon>Maudiozyma</taxon>
    </lineage>
</organism>
<evidence type="ECO:0000256" key="5">
    <source>
        <dbReference type="ARBA" id="ARBA00022490"/>
    </source>
</evidence>
<evidence type="ECO:0000313" key="12">
    <source>
        <dbReference type="EMBL" id="GMM55883.1"/>
    </source>
</evidence>
<comment type="function">
    <text evidence="9">Component of the signal recognition particle (SRP) complex, a ribonucleoprotein complex that mediates the cotranslational targeting of secretory and membrane proteins to the endoplasmic reticulum (ER).</text>
</comment>
<comment type="caution">
    <text evidence="12">The sequence shown here is derived from an EMBL/GenBank/DDBJ whole genome shotgun (WGS) entry which is preliminary data.</text>
</comment>
<evidence type="ECO:0000256" key="9">
    <source>
        <dbReference type="PIRNR" id="PIRNR038922"/>
    </source>
</evidence>
<evidence type="ECO:0000256" key="1">
    <source>
        <dbReference type="ARBA" id="ARBA00004240"/>
    </source>
</evidence>
<proteinExistence type="inferred from homology"/>
<keyword evidence="8 9" id="KW-0687">Ribonucleoprotein</keyword>
<dbReference type="GO" id="GO:0008312">
    <property type="term" value="F:7S RNA binding"/>
    <property type="evidence" value="ECO:0007669"/>
    <property type="project" value="InterPro"/>
</dbReference>
<feature type="domain" description="Signal recognition particle SRP72 subunit RNA-binding" evidence="11">
    <location>
        <begin position="559"/>
        <end position="611"/>
    </location>
</feature>
<dbReference type="GO" id="GO:0005786">
    <property type="term" value="C:signal recognition particle, endoplasmic reticulum targeting"/>
    <property type="evidence" value="ECO:0007669"/>
    <property type="project" value="UniProtKB-UniRule"/>
</dbReference>
<evidence type="ECO:0000256" key="4">
    <source>
        <dbReference type="ARBA" id="ARBA00018350"/>
    </source>
</evidence>
<dbReference type="PANTHER" id="PTHR14094:SF9">
    <property type="entry name" value="SIGNAL RECOGNITION PARTICLE SUBUNIT SRP72"/>
    <property type="match status" value="1"/>
</dbReference>
<keyword evidence="13" id="KW-1185">Reference proteome</keyword>
<dbReference type="Proteomes" id="UP001377567">
    <property type="component" value="Unassembled WGS sequence"/>
</dbReference>
<dbReference type="InterPro" id="IPR013699">
    <property type="entry name" value="Signal_recog_part_SRP72_RNA-bd"/>
</dbReference>
<evidence type="ECO:0000256" key="3">
    <source>
        <dbReference type="ARBA" id="ARBA00007676"/>
    </source>
</evidence>
<evidence type="ECO:0000256" key="6">
    <source>
        <dbReference type="ARBA" id="ARBA00022824"/>
    </source>
</evidence>
<dbReference type="AlphaFoldDB" id="A0AAV5RX92"/>
<comment type="subcellular location">
    <subcellularLocation>
        <location evidence="2 9">Cytoplasm</location>
    </subcellularLocation>
    <subcellularLocation>
        <location evidence="1">Endoplasmic reticulum</location>
    </subcellularLocation>
</comment>
<feature type="region of interest" description="Disordered" evidence="10">
    <location>
        <begin position="597"/>
        <end position="657"/>
    </location>
</feature>